<dbReference type="EMBL" id="KZ678142">
    <property type="protein sequence ID" value="PSN62336.1"/>
    <property type="molecule type" value="Genomic_DNA"/>
</dbReference>
<comment type="catalytic activity">
    <reaction evidence="12">
        <text>chorismate = prephenate</text>
        <dbReference type="Rhea" id="RHEA:13897"/>
        <dbReference type="ChEBI" id="CHEBI:29748"/>
        <dbReference type="ChEBI" id="CHEBI:29934"/>
        <dbReference type="EC" id="5.4.99.5"/>
    </reaction>
    <physiologicalReaction direction="left-to-right" evidence="12">
        <dbReference type="Rhea" id="RHEA:13898"/>
    </physiologicalReaction>
</comment>
<comment type="subcellular location">
    <subcellularLocation>
        <location evidence="1">Cytoplasm</location>
    </subcellularLocation>
</comment>
<dbReference type="PANTHER" id="PTHR21145:SF12">
    <property type="entry name" value="CHORISMATE MUTASE"/>
    <property type="match status" value="1"/>
</dbReference>
<protein>
    <recommendedName>
        <fullName evidence="5 13">Chorismate mutase</fullName>
        <ecNumber evidence="4 13">5.4.99.5</ecNumber>
    </recommendedName>
</protein>
<evidence type="ECO:0000256" key="12">
    <source>
        <dbReference type="ARBA" id="ARBA00023979"/>
    </source>
</evidence>
<reference evidence="15 16" key="1">
    <citation type="journal article" date="2018" name="Front. Microbiol.">
        <title>Genome-Wide Analysis of Corynespora cassiicola Leaf Fall Disease Putative Effectors.</title>
        <authorList>
            <person name="Lopez D."/>
            <person name="Ribeiro S."/>
            <person name="Label P."/>
            <person name="Fumanal B."/>
            <person name="Venisse J.S."/>
            <person name="Kohler A."/>
            <person name="de Oliveira R.R."/>
            <person name="Labutti K."/>
            <person name="Lipzen A."/>
            <person name="Lail K."/>
            <person name="Bauer D."/>
            <person name="Ohm R.A."/>
            <person name="Barry K.W."/>
            <person name="Spatafora J."/>
            <person name="Grigoriev I.V."/>
            <person name="Martin F.M."/>
            <person name="Pujade-Renaud V."/>
        </authorList>
    </citation>
    <scope>NUCLEOTIDE SEQUENCE [LARGE SCALE GENOMIC DNA]</scope>
    <source>
        <strain evidence="15 16">Philippines</strain>
    </source>
</reference>
<dbReference type="InterPro" id="IPR002701">
    <property type="entry name" value="CM_II_prokaryot"/>
</dbReference>
<dbReference type="GO" id="GO:0004106">
    <property type="term" value="F:chorismate mutase activity"/>
    <property type="evidence" value="ECO:0007669"/>
    <property type="project" value="UniProtKB-UniRule"/>
</dbReference>
<dbReference type="UniPathway" id="UPA00120">
    <property type="reaction ID" value="UER00203"/>
</dbReference>
<evidence type="ECO:0000256" key="6">
    <source>
        <dbReference type="ARBA" id="ARBA00022490"/>
    </source>
</evidence>
<dbReference type="Proteomes" id="UP000240883">
    <property type="component" value="Unassembled WGS sequence"/>
</dbReference>
<evidence type="ECO:0000256" key="10">
    <source>
        <dbReference type="ARBA" id="ARBA00023222"/>
    </source>
</evidence>
<keyword evidence="9 13" id="KW-0057">Aromatic amino acid biosynthesis</keyword>
<dbReference type="AlphaFoldDB" id="A0A2T2NAS0"/>
<name>A0A2T2NAS0_CORCC</name>
<keyword evidence="7" id="KW-0827">Tyrosine biosynthesis</keyword>
<evidence type="ECO:0000256" key="7">
    <source>
        <dbReference type="ARBA" id="ARBA00022498"/>
    </source>
</evidence>
<evidence type="ECO:0000256" key="1">
    <source>
        <dbReference type="ARBA" id="ARBA00004496"/>
    </source>
</evidence>
<comment type="subunit">
    <text evidence="3">Homodimer.</text>
</comment>
<dbReference type="GO" id="GO:0009094">
    <property type="term" value="P:L-phenylalanine biosynthetic process"/>
    <property type="evidence" value="ECO:0007669"/>
    <property type="project" value="UniProtKB-KW"/>
</dbReference>
<dbReference type="InterPro" id="IPR008238">
    <property type="entry name" value="Chorismate_mutase_AroQ_euk"/>
</dbReference>
<dbReference type="OrthoDB" id="191918at2759"/>
<dbReference type="STRING" id="1448308.A0A2T2NAS0"/>
<dbReference type="GO" id="GO:0006571">
    <property type="term" value="P:tyrosine biosynthetic process"/>
    <property type="evidence" value="ECO:0007669"/>
    <property type="project" value="UniProtKB-KW"/>
</dbReference>
<keyword evidence="6" id="KW-0963">Cytoplasm</keyword>
<sequence>MDAAIDLSDASKALDLSNIRFQLIRLEDTITFHLIERVQFPLNATVYVPGGVELPGSSLSLLDWMLREQEKLQSLVRRYQSPDEYPFFPDALQTPILKPLEYPRILHDNDVNVNEKLKESYIQHILPAACAHFDRPDRGEQQENYGSAATADVLCLQALSRRVHFGKFVAEAKFQKEPERFVKLIKAEDRQGIDDAITDSKVEKKVLDRLRLKAKTYGTDPDLGADAPSKVNADAVVDMYKNYVIPLTKEVEVEYLMQRLEGTQWE</sequence>
<dbReference type="SUPFAM" id="SSF48600">
    <property type="entry name" value="Chorismate mutase II"/>
    <property type="match status" value="1"/>
</dbReference>
<keyword evidence="10" id="KW-0584">Phenylalanine biosynthesis</keyword>
<evidence type="ECO:0000256" key="3">
    <source>
        <dbReference type="ARBA" id="ARBA00011738"/>
    </source>
</evidence>
<dbReference type="Pfam" id="PF01817">
    <property type="entry name" value="CM_2"/>
    <property type="match status" value="1"/>
</dbReference>
<keyword evidence="8 13" id="KW-0028">Amino-acid biosynthesis</keyword>
<evidence type="ECO:0000256" key="4">
    <source>
        <dbReference type="ARBA" id="ARBA00012404"/>
    </source>
</evidence>
<dbReference type="EC" id="5.4.99.5" evidence="4 13"/>
<dbReference type="Gene3D" id="1.10.590.10">
    <property type="entry name" value="Chorismate mutase, AroQ class superfamily, eukaryotic"/>
    <property type="match status" value="1"/>
</dbReference>
<proteinExistence type="predicted"/>
<evidence type="ECO:0000256" key="8">
    <source>
        <dbReference type="ARBA" id="ARBA00022605"/>
    </source>
</evidence>
<dbReference type="InterPro" id="IPR036263">
    <property type="entry name" value="Chorismate_II_sf"/>
</dbReference>
<gene>
    <name evidence="15" type="ORF">BS50DRAFT_638869</name>
</gene>
<keyword evidence="16" id="KW-1185">Reference proteome</keyword>
<dbReference type="NCBIfam" id="TIGR01802">
    <property type="entry name" value="CM_pl-yst"/>
    <property type="match status" value="1"/>
</dbReference>
<evidence type="ECO:0000259" key="14">
    <source>
        <dbReference type="Pfam" id="PF01817"/>
    </source>
</evidence>
<accession>A0A2T2NAS0</accession>
<evidence type="ECO:0000256" key="13">
    <source>
        <dbReference type="PIRNR" id="PIRNR017318"/>
    </source>
</evidence>
<dbReference type="PANTHER" id="PTHR21145">
    <property type="entry name" value="CHORISMATE MUTASE"/>
    <property type="match status" value="1"/>
</dbReference>
<evidence type="ECO:0000256" key="11">
    <source>
        <dbReference type="ARBA" id="ARBA00023235"/>
    </source>
</evidence>
<keyword evidence="11 13" id="KW-0413">Isomerase</keyword>
<evidence type="ECO:0000256" key="5">
    <source>
        <dbReference type="ARBA" id="ARBA00020296"/>
    </source>
</evidence>
<dbReference type="GO" id="GO:0005737">
    <property type="term" value="C:cytoplasm"/>
    <property type="evidence" value="ECO:0007669"/>
    <property type="project" value="UniProtKB-SubCell"/>
</dbReference>
<dbReference type="PROSITE" id="PS51169">
    <property type="entry name" value="CHORISMATE_MUT_3"/>
    <property type="match status" value="1"/>
</dbReference>
<evidence type="ECO:0000256" key="2">
    <source>
        <dbReference type="ARBA" id="ARBA00004817"/>
    </source>
</evidence>
<comment type="pathway">
    <text evidence="2">Metabolic intermediate biosynthesis; prephenate biosynthesis; prephenate from chorismate: step 1/1.</text>
</comment>
<dbReference type="InterPro" id="IPR037039">
    <property type="entry name" value="CM_AroQ_sf_eucaryotic"/>
</dbReference>
<dbReference type="GO" id="GO:0046417">
    <property type="term" value="P:chorismate metabolic process"/>
    <property type="evidence" value="ECO:0007669"/>
    <property type="project" value="InterPro"/>
</dbReference>
<dbReference type="FunFam" id="1.10.590.10:FF:000002">
    <property type="entry name" value="Chorismate mutase"/>
    <property type="match status" value="1"/>
</dbReference>
<organism evidence="15 16">
    <name type="scientific">Corynespora cassiicola Philippines</name>
    <dbReference type="NCBI Taxonomy" id="1448308"/>
    <lineage>
        <taxon>Eukaryota</taxon>
        <taxon>Fungi</taxon>
        <taxon>Dikarya</taxon>
        <taxon>Ascomycota</taxon>
        <taxon>Pezizomycotina</taxon>
        <taxon>Dothideomycetes</taxon>
        <taxon>Pleosporomycetidae</taxon>
        <taxon>Pleosporales</taxon>
        <taxon>Corynesporascaceae</taxon>
        <taxon>Corynespora</taxon>
    </lineage>
</organism>
<evidence type="ECO:0000313" key="15">
    <source>
        <dbReference type="EMBL" id="PSN62336.1"/>
    </source>
</evidence>
<evidence type="ECO:0000313" key="16">
    <source>
        <dbReference type="Proteomes" id="UP000240883"/>
    </source>
</evidence>
<dbReference type="PIRSF" id="PIRSF017318">
    <property type="entry name" value="Chor_mut_AroQ_eu"/>
    <property type="match status" value="1"/>
</dbReference>
<evidence type="ECO:0000256" key="9">
    <source>
        <dbReference type="ARBA" id="ARBA00023141"/>
    </source>
</evidence>
<feature type="domain" description="Chorismate mutase" evidence="14">
    <location>
        <begin position="146"/>
        <end position="252"/>
    </location>
</feature>